<dbReference type="Proteomes" id="UP001589818">
    <property type="component" value="Unassembled WGS sequence"/>
</dbReference>
<dbReference type="InterPro" id="IPR020556">
    <property type="entry name" value="Amidase_CS"/>
</dbReference>
<comment type="caution">
    <text evidence="3">The sequence shown here is derived from an EMBL/GenBank/DDBJ whole genome shotgun (WGS) entry which is preliminary data.</text>
</comment>
<proteinExistence type="predicted"/>
<feature type="signal peptide" evidence="1">
    <location>
        <begin position="1"/>
        <end position="32"/>
    </location>
</feature>
<dbReference type="PROSITE" id="PS00571">
    <property type="entry name" value="AMIDASES"/>
    <property type="match status" value="1"/>
</dbReference>
<dbReference type="EMBL" id="JBHLVF010000017">
    <property type="protein sequence ID" value="MFC0392438.1"/>
    <property type="molecule type" value="Genomic_DNA"/>
</dbReference>
<dbReference type="Gene3D" id="3.90.1300.10">
    <property type="entry name" value="Amidase signature (AS) domain"/>
    <property type="match status" value="1"/>
</dbReference>
<evidence type="ECO:0000313" key="4">
    <source>
        <dbReference type="Proteomes" id="UP001589818"/>
    </source>
</evidence>
<evidence type="ECO:0000256" key="1">
    <source>
        <dbReference type="SAM" id="SignalP"/>
    </source>
</evidence>
<dbReference type="RefSeq" id="WP_256555217.1">
    <property type="nucleotide sequence ID" value="NZ_JANHOF010000003.1"/>
</dbReference>
<keyword evidence="1" id="KW-0732">Signal</keyword>
<gene>
    <name evidence="3" type="ORF">ACFFJ8_13785</name>
</gene>
<dbReference type="InterPro" id="IPR023631">
    <property type="entry name" value="Amidase_dom"/>
</dbReference>
<protein>
    <submittedName>
        <fullName evidence="3">Amidase family protein</fullName>
    </submittedName>
</protein>
<reference evidence="3 4" key="1">
    <citation type="submission" date="2024-09" db="EMBL/GenBank/DDBJ databases">
        <authorList>
            <person name="Sun Q."/>
            <person name="Mori K."/>
        </authorList>
    </citation>
    <scope>NUCLEOTIDE SEQUENCE [LARGE SCALE GENOMIC DNA]</scope>
    <source>
        <strain evidence="3 4">CCM 4839</strain>
    </source>
</reference>
<sequence>MMRKTMIRTMSFVLAGLLLLAPLAAPLPSASAAAGHSSELTSFLAQEWTPQDFITSSTQQSAIQATEFVKLLNTAADAAGFKQPIMNKSGEAAVKREAAAVLLDQIIDVPYPHKVSYKDVKSGAYLPSIEVITTSGLIKGFSASSYGYGQTLTKADAAVIAYRLYQYLQPFNPVEASIASIQTAMETGRLTSEELVGLYLARIHQYDDEGPKLNSIIQVNDKAIALAKELDAERSKLGARGPLHGIPVILKDNFDTADMPTTGGSLALKDSIPDDDAYQVEKLREAGAIILAKANLHEFAFGYTTSSSIGGQTLNPYNLTRVPGGSSGGTGASIAASFAAVGMGSDTGGSIRVPASFNSLVGIRPTIGLSSRDGIMPLALTQDTGGPIARTVADAAAVLDATVGYDPNDVTTASSVGRVPDSYLDYLDANGLQGARIGIVREVFGTDSEINTVMTKAIQELKQGGATLVDNIAIPNFKEINTFGSLSAWEFKFQFNDYLAGLGDDRPYGKLSDIIATGLFDPSIAEQLKERDAKESLEDETYKDIVLYRTRLAQQAVLKMMADYDLDALIFPTSAKQIVELGGNQTIGDGFKLSSFTGYPTVTVPAGFTTDNMPVGMDFIGRPFSEPTLIKLAYSFEQGTQHRRAPELTP</sequence>
<name>A0ABV6J985_9BACL</name>
<dbReference type="PROSITE" id="PS51272">
    <property type="entry name" value="SLH"/>
    <property type="match status" value="1"/>
</dbReference>
<dbReference type="PANTHER" id="PTHR42678:SF34">
    <property type="entry name" value="OS04G0183300 PROTEIN"/>
    <property type="match status" value="1"/>
</dbReference>
<feature type="chain" id="PRO_5046005146" evidence="1">
    <location>
        <begin position="33"/>
        <end position="650"/>
    </location>
</feature>
<dbReference type="InterPro" id="IPR001119">
    <property type="entry name" value="SLH_dom"/>
</dbReference>
<dbReference type="Pfam" id="PF01425">
    <property type="entry name" value="Amidase"/>
    <property type="match status" value="1"/>
</dbReference>
<dbReference type="PANTHER" id="PTHR42678">
    <property type="entry name" value="AMIDASE"/>
    <property type="match status" value="1"/>
</dbReference>
<dbReference type="InterPro" id="IPR036928">
    <property type="entry name" value="AS_sf"/>
</dbReference>
<keyword evidence="4" id="KW-1185">Reference proteome</keyword>
<dbReference type="SUPFAM" id="SSF75304">
    <property type="entry name" value="Amidase signature (AS) enzymes"/>
    <property type="match status" value="1"/>
</dbReference>
<evidence type="ECO:0000313" key="3">
    <source>
        <dbReference type="EMBL" id="MFC0392438.1"/>
    </source>
</evidence>
<accession>A0ABV6J985</accession>
<organism evidence="3 4">
    <name type="scientific">Paenibacillus mendelii</name>
    <dbReference type="NCBI Taxonomy" id="206163"/>
    <lineage>
        <taxon>Bacteria</taxon>
        <taxon>Bacillati</taxon>
        <taxon>Bacillota</taxon>
        <taxon>Bacilli</taxon>
        <taxon>Bacillales</taxon>
        <taxon>Paenibacillaceae</taxon>
        <taxon>Paenibacillus</taxon>
    </lineage>
</organism>
<evidence type="ECO:0000259" key="2">
    <source>
        <dbReference type="PROSITE" id="PS51272"/>
    </source>
</evidence>
<feature type="domain" description="SLH" evidence="2">
    <location>
        <begin position="112"/>
        <end position="175"/>
    </location>
</feature>